<dbReference type="EC" id="2.4.1.101" evidence="14"/>
<dbReference type="GO" id="GO:0003827">
    <property type="term" value="F:alpha-1,3-mannosylglycoprotein 2-beta-N-acetylglucosaminyltransferase activity"/>
    <property type="evidence" value="ECO:0007669"/>
    <property type="project" value="UniProtKB-EC"/>
</dbReference>
<keyword evidence="9" id="KW-0735">Signal-anchor</keyword>
<keyword evidence="12" id="KW-0472">Membrane</keyword>
<evidence type="ECO:0000256" key="8">
    <source>
        <dbReference type="ARBA" id="ARBA00022723"/>
    </source>
</evidence>
<dbReference type="EMBL" id="GIBP01004672">
    <property type="protein sequence ID" value="NDV33641.1"/>
    <property type="molecule type" value="Transcribed_RNA"/>
</dbReference>
<dbReference type="InterPro" id="IPR029044">
    <property type="entry name" value="Nucleotide-diphossugar_trans"/>
</dbReference>
<evidence type="ECO:0000256" key="13">
    <source>
        <dbReference type="ARBA" id="ARBA00023211"/>
    </source>
</evidence>
<evidence type="ECO:0000256" key="10">
    <source>
        <dbReference type="ARBA" id="ARBA00022989"/>
    </source>
</evidence>
<evidence type="ECO:0000256" key="5">
    <source>
        <dbReference type="ARBA" id="ARBA00022676"/>
    </source>
</evidence>
<dbReference type="InterPro" id="IPR004139">
    <property type="entry name" value="Glyco_trans_13"/>
</dbReference>
<keyword evidence="5" id="KW-0328">Glycosyltransferase</keyword>
<evidence type="ECO:0000256" key="6">
    <source>
        <dbReference type="ARBA" id="ARBA00022679"/>
    </source>
</evidence>
<dbReference type="Gene3D" id="3.10.180.20">
    <property type="entry name" value="N-Acetylglucosaminyltransferase I, Domain 2"/>
    <property type="match status" value="1"/>
</dbReference>
<evidence type="ECO:0000256" key="14">
    <source>
        <dbReference type="ARBA" id="ARBA00038949"/>
    </source>
</evidence>
<accession>A0A6B2L9N3</accession>
<keyword evidence="11" id="KW-0333">Golgi apparatus</keyword>
<keyword evidence="8" id="KW-0479">Metal-binding</keyword>
<protein>
    <recommendedName>
        <fullName evidence="14">alpha-1,3-mannosyl-glycoprotein 2-beta-N-acetylglucosaminyltransferase</fullName>
        <ecNumber evidence="14">2.4.1.101</ecNumber>
    </recommendedName>
    <alternativeName>
        <fullName evidence="15">N-glycosyl-oligosaccharide-glycoprotein N-acetylglucosaminyltransferase I</fullName>
    </alternativeName>
</protein>
<dbReference type="InterPro" id="IPR052261">
    <property type="entry name" value="Glycosyltransferase_13"/>
</dbReference>
<dbReference type="Pfam" id="PF03071">
    <property type="entry name" value="GNT-I"/>
    <property type="match status" value="1"/>
</dbReference>
<evidence type="ECO:0000256" key="2">
    <source>
        <dbReference type="ARBA" id="ARBA00004323"/>
    </source>
</evidence>
<proteinExistence type="inferred from homology"/>
<evidence type="ECO:0000256" key="12">
    <source>
        <dbReference type="ARBA" id="ARBA00023136"/>
    </source>
</evidence>
<evidence type="ECO:0000256" key="11">
    <source>
        <dbReference type="ARBA" id="ARBA00023034"/>
    </source>
</evidence>
<evidence type="ECO:0000256" key="15">
    <source>
        <dbReference type="ARBA" id="ARBA00041712"/>
    </source>
</evidence>
<organism evidence="17">
    <name type="scientific">Arcella intermedia</name>
    <dbReference type="NCBI Taxonomy" id="1963864"/>
    <lineage>
        <taxon>Eukaryota</taxon>
        <taxon>Amoebozoa</taxon>
        <taxon>Tubulinea</taxon>
        <taxon>Elardia</taxon>
        <taxon>Arcellinida</taxon>
        <taxon>Sphaerothecina</taxon>
        <taxon>Arcellidae</taxon>
        <taxon>Arcella</taxon>
    </lineage>
</organism>
<dbReference type="GO" id="GO:0000139">
    <property type="term" value="C:Golgi membrane"/>
    <property type="evidence" value="ECO:0007669"/>
    <property type="project" value="UniProtKB-SubCell"/>
</dbReference>
<dbReference type="Gene3D" id="3.90.550.10">
    <property type="entry name" value="Spore Coat Polysaccharide Biosynthesis Protein SpsA, Chain A"/>
    <property type="match status" value="1"/>
</dbReference>
<comment type="pathway">
    <text evidence="3">Protein modification; protein glycosylation.</text>
</comment>
<name>A0A6B2L9N3_9EUKA</name>
<comment type="subcellular location">
    <subcellularLocation>
        <location evidence="2">Golgi apparatus membrane</location>
        <topology evidence="2">Single-pass type II membrane protein</topology>
    </subcellularLocation>
</comment>
<dbReference type="FunFam" id="3.90.550.10:FF:000252">
    <property type="entry name" value="Protein O-linked-mannose beta-1,2-N-acetylglucosaminyltransferase 1"/>
    <property type="match status" value="1"/>
</dbReference>
<dbReference type="SUPFAM" id="SSF53448">
    <property type="entry name" value="Nucleotide-diphospho-sugar transferases"/>
    <property type="match status" value="1"/>
</dbReference>
<dbReference type="PANTHER" id="PTHR10468">
    <property type="entry name" value="PROTEIN O-LINKED-MANNOSE BETA-1,2-N-ACETYLGLUCOSAMINYLTRANSFERASE 1/ALPHA-1,3-MANNOSYL-GLYCOPROTEIN 2-BETA-N-ACETYLGLUCOSAMINYLTRANSFERASE"/>
    <property type="match status" value="1"/>
</dbReference>
<evidence type="ECO:0000256" key="16">
    <source>
        <dbReference type="ARBA" id="ARBA00049421"/>
    </source>
</evidence>
<dbReference type="GO" id="GO:0046872">
    <property type="term" value="F:metal ion binding"/>
    <property type="evidence" value="ECO:0007669"/>
    <property type="project" value="UniProtKB-KW"/>
</dbReference>
<dbReference type="UniPathway" id="UPA00378"/>
<comment type="catalytic activity">
    <reaction evidence="16">
        <text>N(4)-(alpha-D-Man-(1-&gt;3)-[alpha-D-Man-(1-&gt;3)-[alpha-D-Man-(1-&gt;6)]-alpha-D-Man-(1-&gt;6)]-beta-D-Man-(1-&gt;4)-beta-D-GlcNAc-(1-&gt;4)-beta-D-GlcNAc)-L-asparaginyl-[protein] (N-glucan mannose isomer 5A1,2) + UDP-N-acetyl-alpha-D-glucosamine = N(4)-{beta-D-GlcNAc-(1-&gt;2)-alpha-D-Man-(1-&gt;3)-[alpha-D-Man-(1-&gt;3)-[alpha-D-Man-(1-&gt;6)]-alpha-D-Man-(1-&gt;6)]-beta-D-Man-(1-&gt;4)-beta-D-GlcNAc-(1-&gt;4)-beta-D-GlcNAc}-L-asparaginyl-[protein] + UDP + H(+)</text>
        <dbReference type="Rhea" id="RHEA:11456"/>
        <dbReference type="Rhea" id="RHEA-COMP:14367"/>
        <dbReference type="Rhea" id="RHEA-COMP:14368"/>
        <dbReference type="ChEBI" id="CHEBI:15378"/>
        <dbReference type="ChEBI" id="CHEBI:57705"/>
        <dbReference type="ChEBI" id="CHEBI:58223"/>
        <dbReference type="ChEBI" id="CHEBI:59087"/>
        <dbReference type="ChEBI" id="CHEBI:60625"/>
        <dbReference type="EC" id="2.4.1.101"/>
    </reaction>
</comment>
<comment type="similarity">
    <text evidence="4">Belongs to the glycosyltransferase 13 family.</text>
</comment>
<keyword evidence="6" id="KW-0808">Transferase</keyword>
<dbReference type="AlphaFoldDB" id="A0A6B2L9N3"/>
<evidence type="ECO:0000256" key="7">
    <source>
        <dbReference type="ARBA" id="ARBA00022692"/>
    </source>
</evidence>
<evidence type="ECO:0000256" key="3">
    <source>
        <dbReference type="ARBA" id="ARBA00004922"/>
    </source>
</evidence>
<evidence type="ECO:0000313" key="17">
    <source>
        <dbReference type="EMBL" id="NDV33641.1"/>
    </source>
</evidence>
<sequence>MNRSLEAVFKYKGEAPVDVIISQDDDEAPMTEYLSSLKGRYPISHIQHKDRIAPTIKQGELVGYYYISQHYKFALEHAFSQGYEFVIILEEDIEIAPDFFPYFFKLKEVLELDPTVFCISAWNDNGRPGLVSDAEQLYRTDFFPGLGWMMKRSFWEEVKNNWPAGYWDDWLREPQQRKGRVCIYPEVSRTYTFGLKDGTSQGQFADKYLKPIILNQVNVPWMQKDVSYLLKQNYDPIFLKFVKNAKPVAPEEISNFQDTDLLVEYKKGDHVRSCDTFEIMNDEKVGVLRTSYMDVVIFRRNSNRIFLAPTGFQNEISLK</sequence>
<comment type="cofactor">
    <cofactor evidence="1">
        <name>Mn(2+)</name>
        <dbReference type="ChEBI" id="CHEBI:29035"/>
    </cofactor>
</comment>
<evidence type="ECO:0000256" key="4">
    <source>
        <dbReference type="ARBA" id="ARBA00006492"/>
    </source>
</evidence>
<keyword evidence="10" id="KW-1133">Transmembrane helix</keyword>
<keyword evidence="7" id="KW-0812">Transmembrane</keyword>
<reference evidence="17" key="1">
    <citation type="journal article" date="2020" name="J. Eukaryot. Microbiol.">
        <title>De novo Sequencing, Assembly and Annotation of the Transcriptome for the Free-Living Testate Amoeba Arcella intermedia.</title>
        <authorList>
            <person name="Ribeiro G.M."/>
            <person name="Porfirio-Sousa A.L."/>
            <person name="Maurer-Alcala X.X."/>
            <person name="Katz L.A."/>
            <person name="Lahr D.J.G."/>
        </authorList>
    </citation>
    <scope>NUCLEOTIDE SEQUENCE</scope>
</reference>
<keyword evidence="13" id="KW-0464">Manganese</keyword>
<dbReference type="PANTHER" id="PTHR10468:SF0">
    <property type="entry name" value="ALPHA-1,3-MANNOSYL-GLYCOPROTEIN 2-BETA-N-ACETYLGLUCOSAMINYLTRANSFERASE"/>
    <property type="match status" value="1"/>
</dbReference>
<evidence type="ECO:0000256" key="1">
    <source>
        <dbReference type="ARBA" id="ARBA00001936"/>
    </source>
</evidence>
<evidence type="ECO:0000256" key="9">
    <source>
        <dbReference type="ARBA" id="ARBA00022968"/>
    </source>
</evidence>